<organism evidence="1">
    <name type="scientific">freshwater metagenome</name>
    <dbReference type="NCBI Taxonomy" id="449393"/>
    <lineage>
        <taxon>unclassified sequences</taxon>
        <taxon>metagenomes</taxon>
        <taxon>ecological metagenomes</taxon>
    </lineage>
</organism>
<dbReference type="EMBL" id="CAFBMO010000048">
    <property type="protein sequence ID" value="CAB4911275.1"/>
    <property type="molecule type" value="Genomic_DNA"/>
</dbReference>
<name>A0A6J6KUA6_9ZZZZ</name>
<gene>
    <name evidence="1" type="ORF">UFOPK2282_00070</name>
    <name evidence="2" type="ORF">UFOPK3576_01137</name>
</gene>
<evidence type="ECO:0000313" key="2">
    <source>
        <dbReference type="EMBL" id="CAB4911275.1"/>
    </source>
</evidence>
<reference evidence="1" key="1">
    <citation type="submission" date="2020-05" db="EMBL/GenBank/DDBJ databases">
        <authorList>
            <person name="Chiriac C."/>
            <person name="Salcher M."/>
            <person name="Ghai R."/>
            <person name="Kavagutti S V."/>
        </authorList>
    </citation>
    <scope>NUCLEOTIDE SEQUENCE</scope>
</reference>
<dbReference type="AlphaFoldDB" id="A0A6J6KUA6"/>
<dbReference type="Gene3D" id="3.30.70.100">
    <property type="match status" value="1"/>
</dbReference>
<protein>
    <submittedName>
        <fullName evidence="1">Unannotated protein</fullName>
    </submittedName>
</protein>
<dbReference type="EMBL" id="CAEZWR010000004">
    <property type="protein sequence ID" value="CAB4653407.1"/>
    <property type="molecule type" value="Genomic_DNA"/>
</dbReference>
<sequence length="32" mass="3112">MNLDAATATVEGTADTASVIDAIVGAGYEATL</sequence>
<evidence type="ECO:0000313" key="1">
    <source>
        <dbReference type="EMBL" id="CAB4653407.1"/>
    </source>
</evidence>
<proteinExistence type="predicted"/>
<accession>A0A6J6KUA6</accession>